<feature type="compositionally biased region" description="Low complexity" evidence="6">
    <location>
        <begin position="309"/>
        <end position="331"/>
    </location>
</feature>
<dbReference type="SMART" id="SM00360">
    <property type="entry name" value="RRM"/>
    <property type="match status" value="2"/>
</dbReference>
<comment type="subcellular location">
    <subcellularLocation>
        <location evidence="1">Cytoplasm</location>
    </subcellularLocation>
</comment>
<dbReference type="Gene3D" id="3.30.70.330">
    <property type="match status" value="2"/>
</dbReference>
<feature type="compositionally biased region" description="Low complexity" evidence="6">
    <location>
        <begin position="263"/>
        <end position="291"/>
    </location>
</feature>
<keyword evidence="9" id="KW-1185">Reference proteome</keyword>
<evidence type="ECO:0000259" key="7">
    <source>
        <dbReference type="PROSITE" id="PS50102"/>
    </source>
</evidence>
<reference evidence="8 9" key="1">
    <citation type="submission" date="2024-02" db="EMBL/GenBank/DDBJ databases">
        <authorList>
            <person name="Daric V."/>
            <person name="Darras S."/>
        </authorList>
    </citation>
    <scope>NUCLEOTIDE SEQUENCE [LARGE SCALE GENOMIC DNA]</scope>
</reference>
<name>A0ABP0GCF1_CLALP</name>
<evidence type="ECO:0000256" key="4">
    <source>
        <dbReference type="ARBA" id="ARBA00022884"/>
    </source>
</evidence>
<comment type="caution">
    <text evidence="8">The sequence shown here is derived from an EMBL/GenBank/DDBJ whole genome shotgun (WGS) entry which is preliminary data.</text>
</comment>
<keyword evidence="3" id="KW-0677">Repeat</keyword>
<accession>A0ABP0GCF1</accession>
<keyword evidence="2" id="KW-0963">Cytoplasm</keyword>
<feature type="compositionally biased region" description="Gly residues" evidence="6">
    <location>
        <begin position="292"/>
        <end position="308"/>
    </location>
</feature>
<dbReference type="SUPFAM" id="SSF54928">
    <property type="entry name" value="RNA-binding domain, RBD"/>
    <property type="match status" value="2"/>
</dbReference>
<evidence type="ECO:0000256" key="2">
    <source>
        <dbReference type="ARBA" id="ARBA00022490"/>
    </source>
</evidence>
<dbReference type="InterPro" id="IPR035979">
    <property type="entry name" value="RBD_domain_sf"/>
</dbReference>
<dbReference type="CDD" id="cd12325">
    <property type="entry name" value="RRM1_hnRNPA_hnRNPD_like"/>
    <property type="match status" value="1"/>
</dbReference>
<dbReference type="InterPro" id="IPR012677">
    <property type="entry name" value="Nucleotide-bd_a/b_plait_sf"/>
</dbReference>
<feature type="region of interest" description="Disordered" evidence="6">
    <location>
        <begin position="263"/>
        <end position="405"/>
    </location>
</feature>
<dbReference type="PANTHER" id="PTHR48032:SF18">
    <property type="entry name" value="RRM DOMAIN-CONTAINING PROTEIN"/>
    <property type="match status" value="1"/>
</dbReference>
<dbReference type="PROSITE" id="PS50102">
    <property type="entry name" value="RRM"/>
    <property type="match status" value="2"/>
</dbReference>
<feature type="compositionally biased region" description="Polar residues" evidence="6">
    <location>
        <begin position="338"/>
        <end position="348"/>
    </location>
</feature>
<organism evidence="8 9">
    <name type="scientific">Clavelina lepadiformis</name>
    <name type="common">Light-bulb sea squirt</name>
    <name type="synonym">Ascidia lepadiformis</name>
    <dbReference type="NCBI Taxonomy" id="159417"/>
    <lineage>
        <taxon>Eukaryota</taxon>
        <taxon>Metazoa</taxon>
        <taxon>Chordata</taxon>
        <taxon>Tunicata</taxon>
        <taxon>Ascidiacea</taxon>
        <taxon>Aplousobranchia</taxon>
        <taxon>Clavelinidae</taxon>
        <taxon>Clavelina</taxon>
    </lineage>
</organism>
<proteinExistence type="predicted"/>
<dbReference type="Pfam" id="PF00076">
    <property type="entry name" value="RRM_1"/>
    <property type="match status" value="2"/>
</dbReference>
<protein>
    <recommendedName>
        <fullName evidence="7">RRM domain-containing protein</fullName>
    </recommendedName>
</protein>
<evidence type="ECO:0000256" key="1">
    <source>
        <dbReference type="ARBA" id="ARBA00004496"/>
    </source>
</evidence>
<feature type="domain" description="RRM" evidence="7">
    <location>
        <begin position="9"/>
        <end position="96"/>
    </location>
</feature>
<sequence length="405" mass="44395">MASDKDEAGKLFVGGLHRQTTEETLRSYFESFGEVKDCVLMKDKETGFSRGFGFVTYSDPSCVTTVLNNKPHTIDSKPVDPKPCTPRHIQQQKKQTATQYTKGHKIFIGGISMEASENDVKGYFQRYGTVVEVVFVVNKQDPTRPHKGFGFVTFEDESSVDQACAKHYHVIKDKRVEAKKAESREKMDKANQNQNYNMGYGNQGPMQGGNMGYQQQGMNAGQNNWMGPQMGYGYGNQNFPTAYPQQYNNQAYGYGYGNMQAPQGYGNMQQQPQQGYGNMQQQQQPPQQQMGQGYGNMSGNYGMMGGGLMPPQQQQQPPPQSNMQQNNSNSGGDMGNIGNYQQNQSSYGPTKGSGDYNNMGPGAMSNQYGNQGQNPMGGGSAGGGSGGYGPPKQGGGNTGYHPYRR</sequence>
<dbReference type="PANTHER" id="PTHR48032">
    <property type="entry name" value="RNA-BINDING PROTEIN MUSASHI HOMOLOG RBP6"/>
    <property type="match status" value="1"/>
</dbReference>
<dbReference type="InterPro" id="IPR000504">
    <property type="entry name" value="RRM_dom"/>
</dbReference>
<feature type="compositionally biased region" description="Gly residues" evidence="6">
    <location>
        <begin position="375"/>
        <end position="398"/>
    </location>
</feature>
<evidence type="ECO:0000256" key="3">
    <source>
        <dbReference type="ARBA" id="ARBA00022737"/>
    </source>
</evidence>
<evidence type="ECO:0000256" key="6">
    <source>
        <dbReference type="SAM" id="MobiDB-lite"/>
    </source>
</evidence>
<gene>
    <name evidence="8" type="ORF">CVLEPA_LOCUS21469</name>
</gene>
<dbReference type="Proteomes" id="UP001642483">
    <property type="component" value="Unassembled WGS sequence"/>
</dbReference>
<feature type="domain" description="RRM" evidence="7">
    <location>
        <begin position="104"/>
        <end position="183"/>
    </location>
</feature>
<keyword evidence="4 5" id="KW-0694">RNA-binding</keyword>
<evidence type="ECO:0000256" key="5">
    <source>
        <dbReference type="PROSITE-ProRule" id="PRU00176"/>
    </source>
</evidence>
<evidence type="ECO:0000313" key="8">
    <source>
        <dbReference type="EMBL" id="CAK8689466.1"/>
    </source>
</evidence>
<evidence type="ECO:0000313" key="9">
    <source>
        <dbReference type="Proteomes" id="UP001642483"/>
    </source>
</evidence>
<dbReference type="EMBL" id="CAWYQH010000108">
    <property type="protein sequence ID" value="CAK8689466.1"/>
    <property type="molecule type" value="Genomic_DNA"/>
</dbReference>